<dbReference type="NCBIfam" id="TIGR02145">
    <property type="entry name" value="Fib_succ_major"/>
    <property type="match status" value="1"/>
</dbReference>
<dbReference type="InterPro" id="IPR011871">
    <property type="entry name" value="Fib_succ_major"/>
</dbReference>
<evidence type="ECO:0000313" key="4">
    <source>
        <dbReference type="Proteomes" id="UP000255423"/>
    </source>
</evidence>
<gene>
    <name evidence="3" type="ORF">SAMN05661053_2329</name>
</gene>
<feature type="domain" description="Fibrobacter succinogenes major paralogous" evidence="2">
    <location>
        <begin position="308"/>
        <end position="454"/>
    </location>
</feature>
<reference evidence="3 4" key="1">
    <citation type="submission" date="2017-08" db="EMBL/GenBank/DDBJ databases">
        <authorList>
            <person name="de Groot N.N."/>
        </authorList>
    </citation>
    <scope>NUCLEOTIDE SEQUENCE [LARGE SCALE GENOMIC DNA]</scope>
    <source>
        <strain evidence="3 4">HM2</strain>
    </source>
</reference>
<protein>
    <submittedName>
        <fullName evidence="3">Major paralogous domain-containing protein</fullName>
    </submittedName>
</protein>
<dbReference type="EMBL" id="UHJL01000003">
    <property type="protein sequence ID" value="SUQ24915.1"/>
    <property type="molecule type" value="Genomic_DNA"/>
</dbReference>
<accession>A0A380S6Z2</accession>
<proteinExistence type="predicted"/>
<evidence type="ECO:0000313" key="3">
    <source>
        <dbReference type="EMBL" id="SUQ24915.1"/>
    </source>
</evidence>
<sequence>MKNLFIASLICSAILAQGSFAQEALRKAVDSNNWKKVKKIVNSGELEEIYCGKMSAKNATNIYGKHFKQMPDEAFAACPSQFAYGFGPKVCSMANAANACSGVIKYLLADGEKGSAKALKTLDEVAKAATKTKAFGKQSLVSVDTTVWKPCPKKGAARTKCIAQCKVDANSLMAIDHDVNCKTKPEQMVDKTIKVYKPSPVFASLREGLSEGFWKAPMSVAGTYAALAGKYAKVLSIPDTAVTGLHYVKSWAAKHKGASLPGGQLFRFCTAWKGKVDPILSETGFSTRCPVFKNFVDKRDKQVYKVKEIGGVDWFVENLNYNDPDGSICYDRDDANCKTFGRLYTQESAKKACPAGYHLATDADWKKLEEYAGGARSAALKLKSNGSDDYAFTAMFGGYANKTGVCTTMGEGAYFWTADSEEDSRGKARTMFSSDKDVGSISVDPSFYLAVRCVAGAE</sequence>
<dbReference type="RefSeq" id="WP_109573266.1">
    <property type="nucleotide sequence ID" value="NZ_UHJL01000003.1"/>
</dbReference>
<keyword evidence="1" id="KW-0732">Signal</keyword>
<feature type="chain" id="PRO_5016822177" evidence="1">
    <location>
        <begin position="22"/>
        <end position="458"/>
    </location>
</feature>
<name>A0A380S6Z2_FIBSU</name>
<feature type="signal peptide" evidence="1">
    <location>
        <begin position="1"/>
        <end position="21"/>
    </location>
</feature>
<dbReference type="Proteomes" id="UP000255423">
    <property type="component" value="Unassembled WGS sequence"/>
</dbReference>
<dbReference type="Pfam" id="PF09603">
    <property type="entry name" value="Fib_succ_major"/>
    <property type="match status" value="1"/>
</dbReference>
<evidence type="ECO:0000256" key="1">
    <source>
        <dbReference type="SAM" id="SignalP"/>
    </source>
</evidence>
<organism evidence="3 4">
    <name type="scientific">Fibrobacter succinogenes</name>
    <name type="common">Bacteroides succinogenes</name>
    <dbReference type="NCBI Taxonomy" id="833"/>
    <lineage>
        <taxon>Bacteria</taxon>
        <taxon>Pseudomonadati</taxon>
        <taxon>Fibrobacterota</taxon>
        <taxon>Fibrobacteria</taxon>
        <taxon>Fibrobacterales</taxon>
        <taxon>Fibrobacteraceae</taxon>
        <taxon>Fibrobacter</taxon>
    </lineage>
</organism>
<evidence type="ECO:0000259" key="2">
    <source>
        <dbReference type="Pfam" id="PF09603"/>
    </source>
</evidence>
<dbReference type="AlphaFoldDB" id="A0A380S6Z2"/>